<gene>
    <name evidence="6" type="ORF">S01H4_17105</name>
</gene>
<dbReference type="Pfam" id="PF00580">
    <property type="entry name" value="UvrD-helicase"/>
    <property type="match status" value="1"/>
</dbReference>
<feature type="non-terminal residue" evidence="6">
    <location>
        <position position="167"/>
    </location>
</feature>
<dbReference type="GO" id="GO:0043138">
    <property type="term" value="F:3'-5' DNA helicase activity"/>
    <property type="evidence" value="ECO:0007669"/>
    <property type="project" value="TreeGrafter"/>
</dbReference>
<evidence type="ECO:0000259" key="5">
    <source>
        <dbReference type="PROSITE" id="PS51198"/>
    </source>
</evidence>
<evidence type="ECO:0000256" key="3">
    <source>
        <dbReference type="ARBA" id="ARBA00022806"/>
    </source>
</evidence>
<name>X0ZFM2_9ZZZZ</name>
<dbReference type="GO" id="GO:0003677">
    <property type="term" value="F:DNA binding"/>
    <property type="evidence" value="ECO:0007669"/>
    <property type="project" value="InterPro"/>
</dbReference>
<accession>X0ZFM2</accession>
<dbReference type="GO" id="GO:0005524">
    <property type="term" value="F:ATP binding"/>
    <property type="evidence" value="ECO:0007669"/>
    <property type="project" value="UniProtKB-KW"/>
</dbReference>
<dbReference type="InterPro" id="IPR014016">
    <property type="entry name" value="UvrD-like_ATP-bd"/>
</dbReference>
<sequence>MPYVGVHCKENATAHLAHLVKASAGSGKTRVLTERIKRLLNISKKKILAITFTNKAGDEMRERLGDSEKVKSQVFIGTFHGFCQQVLEMRGNLIGLSKMPQIFEQESDRLLLIEQAIQSTPSYFLKYKNSDEKKQRDFRYRTLEFISKIKRELLLEEELLNKTNKRG</sequence>
<dbReference type="SUPFAM" id="SSF52540">
    <property type="entry name" value="P-loop containing nucleoside triphosphate hydrolases"/>
    <property type="match status" value="1"/>
</dbReference>
<dbReference type="Gene3D" id="3.40.50.300">
    <property type="entry name" value="P-loop containing nucleotide triphosphate hydrolases"/>
    <property type="match status" value="1"/>
</dbReference>
<dbReference type="InterPro" id="IPR000212">
    <property type="entry name" value="DNA_helicase_UvrD/REP"/>
</dbReference>
<keyword evidence="2" id="KW-0378">Hydrolase</keyword>
<dbReference type="AlphaFoldDB" id="X0ZFM2"/>
<proteinExistence type="predicted"/>
<dbReference type="PROSITE" id="PS51198">
    <property type="entry name" value="UVRD_HELICASE_ATP_BIND"/>
    <property type="match status" value="1"/>
</dbReference>
<evidence type="ECO:0000313" key="6">
    <source>
        <dbReference type="EMBL" id="GAG59133.1"/>
    </source>
</evidence>
<reference evidence="6" key="1">
    <citation type="journal article" date="2014" name="Front. Microbiol.">
        <title>High frequency of phylogenetically diverse reductive dehalogenase-homologous genes in deep subseafloor sedimentary metagenomes.</title>
        <authorList>
            <person name="Kawai M."/>
            <person name="Futagami T."/>
            <person name="Toyoda A."/>
            <person name="Takaki Y."/>
            <person name="Nishi S."/>
            <person name="Hori S."/>
            <person name="Arai W."/>
            <person name="Tsubouchi T."/>
            <person name="Morono Y."/>
            <person name="Uchiyama I."/>
            <person name="Ito T."/>
            <person name="Fujiyama A."/>
            <person name="Inagaki F."/>
            <person name="Takami H."/>
        </authorList>
    </citation>
    <scope>NUCLEOTIDE SEQUENCE</scope>
    <source>
        <strain evidence="6">Expedition CK06-06</strain>
    </source>
</reference>
<keyword evidence="3" id="KW-0347">Helicase</keyword>
<dbReference type="EMBL" id="BART01007520">
    <property type="protein sequence ID" value="GAG59133.1"/>
    <property type="molecule type" value="Genomic_DNA"/>
</dbReference>
<organism evidence="6">
    <name type="scientific">marine sediment metagenome</name>
    <dbReference type="NCBI Taxonomy" id="412755"/>
    <lineage>
        <taxon>unclassified sequences</taxon>
        <taxon>metagenomes</taxon>
        <taxon>ecological metagenomes</taxon>
    </lineage>
</organism>
<dbReference type="InterPro" id="IPR027417">
    <property type="entry name" value="P-loop_NTPase"/>
</dbReference>
<dbReference type="GO" id="GO:0016787">
    <property type="term" value="F:hydrolase activity"/>
    <property type="evidence" value="ECO:0007669"/>
    <property type="project" value="UniProtKB-KW"/>
</dbReference>
<keyword evidence="1" id="KW-0547">Nucleotide-binding</keyword>
<dbReference type="GO" id="GO:0000725">
    <property type="term" value="P:recombinational repair"/>
    <property type="evidence" value="ECO:0007669"/>
    <property type="project" value="TreeGrafter"/>
</dbReference>
<feature type="domain" description="UvrD-like helicase ATP-binding" evidence="5">
    <location>
        <begin position="1"/>
        <end position="167"/>
    </location>
</feature>
<dbReference type="PANTHER" id="PTHR11070:SF2">
    <property type="entry name" value="ATP-DEPENDENT DNA HELICASE SRS2"/>
    <property type="match status" value="1"/>
</dbReference>
<comment type="caution">
    <text evidence="6">The sequence shown here is derived from an EMBL/GenBank/DDBJ whole genome shotgun (WGS) entry which is preliminary data.</text>
</comment>
<evidence type="ECO:0000256" key="2">
    <source>
        <dbReference type="ARBA" id="ARBA00022801"/>
    </source>
</evidence>
<dbReference type="PANTHER" id="PTHR11070">
    <property type="entry name" value="UVRD / RECB / PCRA DNA HELICASE FAMILY MEMBER"/>
    <property type="match status" value="1"/>
</dbReference>
<evidence type="ECO:0000256" key="1">
    <source>
        <dbReference type="ARBA" id="ARBA00022741"/>
    </source>
</evidence>
<keyword evidence="4" id="KW-0067">ATP-binding</keyword>
<evidence type="ECO:0000256" key="4">
    <source>
        <dbReference type="ARBA" id="ARBA00022840"/>
    </source>
</evidence>
<protein>
    <recommendedName>
        <fullName evidence="5">UvrD-like helicase ATP-binding domain-containing protein</fullName>
    </recommendedName>
</protein>